<dbReference type="InterPro" id="IPR013024">
    <property type="entry name" value="GGCT-like"/>
</dbReference>
<dbReference type="Pfam" id="PF06094">
    <property type="entry name" value="GGACT"/>
    <property type="match status" value="1"/>
</dbReference>
<accession>A0A1M5TBF5</accession>
<evidence type="ECO:0000256" key="3">
    <source>
        <dbReference type="RuleBase" id="RU367036"/>
    </source>
</evidence>
<name>A0A1M5TBF5_9BRAD</name>
<dbReference type="Gene3D" id="3.10.490.10">
    <property type="entry name" value="Gamma-glutamyl cyclotransferase-like"/>
    <property type="match status" value="1"/>
</dbReference>
<comment type="similarity">
    <text evidence="1 3">Belongs to the gamma-glutamylcyclotransferase family.</text>
</comment>
<keyword evidence="5" id="KW-0808">Transferase</keyword>
<evidence type="ECO:0000313" key="5">
    <source>
        <dbReference type="EMBL" id="SHH47673.1"/>
    </source>
</evidence>
<protein>
    <recommendedName>
        <fullName evidence="3">Gamma-glutamylcyclotransferase family protein</fullName>
    </recommendedName>
</protein>
<dbReference type="InterPro" id="IPR039126">
    <property type="entry name" value="GGACT"/>
</dbReference>
<evidence type="ECO:0000256" key="2">
    <source>
        <dbReference type="PIRSR" id="PIRSR639126-1"/>
    </source>
</evidence>
<evidence type="ECO:0000313" key="6">
    <source>
        <dbReference type="Proteomes" id="UP000190675"/>
    </source>
</evidence>
<reference evidence="5 6" key="1">
    <citation type="submission" date="2016-11" db="EMBL/GenBank/DDBJ databases">
        <authorList>
            <person name="Jaros S."/>
            <person name="Januszkiewicz K."/>
            <person name="Wedrychowicz H."/>
        </authorList>
    </citation>
    <scope>NUCLEOTIDE SEQUENCE [LARGE SCALE GENOMIC DNA]</scope>
    <source>
        <strain evidence="5 6">GAS242</strain>
    </source>
</reference>
<dbReference type="OrthoDB" id="482277at2"/>
<dbReference type="RefSeq" id="WP_079570812.1">
    <property type="nucleotide sequence ID" value="NZ_LT670818.1"/>
</dbReference>
<feature type="domain" description="Gamma-glutamylcyclotransferase AIG2-like" evidence="4">
    <location>
        <begin position="32"/>
        <end position="146"/>
    </location>
</feature>
<dbReference type="InterPro" id="IPR009288">
    <property type="entry name" value="AIG2-like_dom"/>
</dbReference>
<dbReference type="CDD" id="cd06661">
    <property type="entry name" value="GGCT_like"/>
    <property type="match status" value="1"/>
</dbReference>
<evidence type="ECO:0000256" key="1">
    <source>
        <dbReference type="ARBA" id="ARBA00008861"/>
    </source>
</evidence>
<dbReference type="SUPFAM" id="SSF110857">
    <property type="entry name" value="Gamma-glutamyl cyclotransferase-like"/>
    <property type="match status" value="1"/>
</dbReference>
<dbReference type="PANTHER" id="PTHR12510">
    <property type="entry name" value="TROPONIN C-AKIN-1 PROTEIN"/>
    <property type="match status" value="1"/>
</dbReference>
<dbReference type="GO" id="GO:0005829">
    <property type="term" value="C:cytosol"/>
    <property type="evidence" value="ECO:0007669"/>
    <property type="project" value="TreeGrafter"/>
</dbReference>
<gene>
    <name evidence="5" type="ORF">SAMN05444169_7644</name>
</gene>
<organism evidence="5 6">
    <name type="scientific">Bradyrhizobium erythrophlei</name>
    <dbReference type="NCBI Taxonomy" id="1437360"/>
    <lineage>
        <taxon>Bacteria</taxon>
        <taxon>Pseudomonadati</taxon>
        <taxon>Pseudomonadota</taxon>
        <taxon>Alphaproteobacteria</taxon>
        <taxon>Hyphomicrobiales</taxon>
        <taxon>Nitrobacteraceae</taxon>
        <taxon>Bradyrhizobium</taxon>
    </lineage>
</organism>
<dbReference type="PANTHER" id="PTHR12510:SF4">
    <property type="entry name" value="GAMMA-GLUTAMYLAMINECYCLOTRANSFERASE"/>
    <property type="match status" value="1"/>
</dbReference>
<dbReference type="AlphaFoldDB" id="A0A1M5TBF5"/>
<feature type="active site" description="Proton acceptor" evidence="2">
    <location>
        <position position="110"/>
    </location>
</feature>
<dbReference type="GO" id="GO:0061929">
    <property type="term" value="F:gamma-glutamylaminecyclotransferase activity"/>
    <property type="evidence" value="ECO:0007669"/>
    <property type="project" value="InterPro"/>
</dbReference>
<sequence>MMPIATLVSGKVEDNYYTPDMPDLYSKRRHLLFVYGTLKKGFNRHGLLLQKKPLFVGDGWTVAPWFNMEYTKGKNPYPIVLKTDFINGGKIHGEVYLVPPETIVQCDFYESNGTYYNRMKTAIDITNANNPTIPLTIGCWIYEGNQEYWAEYKKKQTTRQADPLKRNKDGKKYFTFMKKYANGTSNATLRSM</sequence>
<dbReference type="Proteomes" id="UP000190675">
    <property type="component" value="Chromosome I"/>
</dbReference>
<dbReference type="GO" id="GO:0016740">
    <property type="term" value="F:transferase activity"/>
    <property type="evidence" value="ECO:0007669"/>
    <property type="project" value="UniProtKB-KW"/>
</dbReference>
<dbReference type="InterPro" id="IPR036568">
    <property type="entry name" value="GGCT-like_sf"/>
</dbReference>
<evidence type="ECO:0000259" key="4">
    <source>
        <dbReference type="Pfam" id="PF06094"/>
    </source>
</evidence>
<dbReference type="EMBL" id="LT670818">
    <property type="protein sequence ID" value="SHH47673.1"/>
    <property type="molecule type" value="Genomic_DNA"/>
</dbReference>
<proteinExistence type="inferred from homology"/>